<dbReference type="Gene3D" id="3.30.70.660">
    <property type="entry name" value="Pseudouridine synthase I, catalytic domain, C-terminal subdomain"/>
    <property type="match status" value="2"/>
</dbReference>
<evidence type="ECO:0000256" key="3">
    <source>
        <dbReference type="ARBA" id="ARBA00023235"/>
    </source>
</evidence>
<feature type="compositionally biased region" description="Low complexity" evidence="6">
    <location>
        <begin position="330"/>
        <end position="344"/>
    </location>
</feature>
<dbReference type="InterPro" id="IPR020095">
    <property type="entry name" value="PsdUridine_synth_TruA_C"/>
</dbReference>
<comment type="caution">
    <text evidence="7">The sequence shown here is derived from an EMBL/GenBank/DDBJ whole genome shotgun (WGS) entry which is preliminary data.</text>
</comment>
<comment type="catalytic activity">
    <reaction evidence="4">
        <text>a uridine in tRNA = a pseudouridine in tRNA</text>
        <dbReference type="Rhea" id="RHEA:54572"/>
        <dbReference type="Rhea" id="RHEA-COMP:13339"/>
        <dbReference type="Rhea" id="RHEA-COMP:13934"/>
        <dbReference type="ChEBI" id="CHEBI:65314"/>
        <dbReference type="ChEBI" id="CHEBI:65315"/>
    </reaction>
</comment>
<dbReference type="InterPro" id="IPR020103">
    <property type="entry name" value="PsdUridine_synth_cat_dom_sf"/>
</dbReference>
<keyword evidence="3" id="KW-0413">Isomerase</keyword>
<accession>A0A835YKP0</accession>
<name>A0A835YKP0_9CHLO</name>
<feature type="compositionally biased region" description="Acidic residues" evidence="6">
    <location>
        <begin position="367"/>
        <end position="391"/>
    </location>
</feature>
<sequence>MPEASAATTAGDAPVVVPPAAAADGPEPDAAAAAKAAAKAAARAEAAATRAAAKAEAAAAKAVAQAAYAAQGGTLRTKRPPGMVKRSVALHMGYVGTEFNGLQVNRFAFPNGGGPTSVEEVMEGALFGAGLIAESNVGDLHKIKWTRNSRTDKGVHSVSTVAGLRMLLPGDERFDADPEGLLLAQALNDRLPPAVRVFSAQRVNKKFNARRMCFDRTYEYLLPAYLLTGAAPGDPVDPEAEAQALGRLRACLGLYVGTHPFHNYTARRKQYVDKPKDRAERKAAREAATAAAATAAAEAAEAAEAAAAAASSSGAAGAVDSLEEEERMAAEAAAAAAAAAAAGEEASEEEGEGAEPRRRKAKKVPGEEEPLEEDDDAADDDSLAPPSDEEPGGAPRLWVQSCSWLHAPSADPRDRVTVRHFRSVLSFTAEDPAPLVPGGIRCVRLRVRGLSFMLHQIRHMIGGGLAAARGLLPLPLLAASLAGHARAGADEARVARWSGERLGLRAGGQANLATFRRERLDPALDALLAHPDWALFADCLPRFHWDPQAQQEVMAAHAAWLVVREERARQRAAEKAAAVAAEAEAKAAAEAEAAAAAAEAQAKAAEASTQAPAAEAGGKVEADTEAATAVPAGGVV</sequence>
<keyword evidence="2" id="KW-0819">tRNA processing</keyword>
<organism evidence="7 8">
    <name type="scientific">Edaphochlamys debaryana</name>
    <dbReference type="NCBI Taxonomy" id="47281"/>
    <lineage>
        <taxon>Eukaryota</taxon>
        <taxon>Viridiplantae</taxon>
        <taxon>Chlorophyta</taxon>
        <taxon>core chlorophytes</taxon>
        <taxon>Chlorophyceae</taxon>
        <taxon>CS clade</taxon>
        <taxon>Chlamydomonadales</taxon>
        <taxon>Chlamydomonadales incertae sedis</taxon>
        <taxon>Edaphochlamys</taxon>
    </lineage>
</organism>
<evidence type="ECO:0000256" key="1">
    <source>
        <dbReference type="ARBA" id="ARBA00009375"/>
    </source>
</evidence>
<dbReference type="OrthoDB" id="10256309at2759"/>
<evidence type="ECO:0008006" key="9">
    <source>
        <dbReference type="Google" id="ProtNLM"/>
    </source>
</evidence>
<dbReference type="Proteomes" id="UP000612055">
    <property type="component" value="Unassembled WGS sequence"/>
</dbReference>
<dbReference type="Gene3D" id="3.30.70.580">
    <property type="entry name" value="Pseudouridine synthase I, catalytic domain, N-terminal subdomain"/>
    <property type="match status" value="1"/>
</dbReference>
<proteinExistence type="inferred from homology"/>
<reference evidence="7" key="1">
    <citation type="journal article" date="2020" name="bioRxiv">
        <title>Comparative genomics of Chlamydomonas.</title>
        <authorList>
            <person name="Craig R.J."/>
            <person name="Hasan A.R."/>
            <person name="Ness R.W."/>
            <person name="Keightley P.D."/>
        </authorList>
    </citation>
    <scope>NUCLEOTIDE SEQUENCE</scope>
    <source>
        <strain evidence="7">CCAP 11/70</strain>
    </source>
</reference>
<evidence type="ECO:0000256" key="2">
    <source>
        <dbReference type="ARBA" id="ARBA00022694"/>
    </source>
</evidence>
<dbReference type="GO" id="GO:0009982">
    <property type="term" value="F:pseudouridine synthase activity"/>
    <property type="evidence" value="ECO:0007669"/>
    <property type="project" value="InterPro"/>
</dbReference>
<dbReference type="GO" id="GO:0005634">
    <property type="term" value="C:nucleus"/>
    <property type="evidence" value="ECO:0007669"/>
    <property type="project" value="TreeGrafter"/>
</dbReference>
<feature type="region of interest" description="Disordered" evidence="6">
    <location>
        <begin position="318"/>
        <end position="395"/>
    </location>
</feature>
<dbReference type="SUPFAM" id="SSF55120">
    <property type="entry name" value="Pseudouridine synthase"/>
    <property type="match status" value="1"/>
</dbReference>
<dbReference type="GO" id="GO:1990481">
    <property type="term" value="P:mRNA pseudouridine synthesis"/>
    <property type="evidence" value="ECO:0007669"/>
    <property type="project" value="TreeGrafter"/>
</dbReference>
<feature type="region of interest" description="Disordered" evidence="6">
    <location>
        <begin position="614"/>
        <end position="636"/>
    </location>
</feature>
<dbReference type="EMBL" id="JAEHOE010000006">
    <property type="protein sequence ID" value="KAG2499459.1"/>
    <property type="molecule type" value="Genomic_DNA"/>
</dbReference>
<evidence type="ECO:0000313" key="8">
    <source>
        <dbReference type="Proteomes" id="UP000612055"/>
    </source>
</evidence>
<dbReference type="InterPro" id="IPR020094">
    <property type="entry name" value="TruA/RsuA/RluB/E/F_N"/>
</dbReference>
<dbReference type="AlphaFoldDB" id="A0A835YKP0"/>
<dbReference type="GO" id="GO:0031119">
    <property type="term" value="P:tRNA pseudouridine synthesis"/>
    <property type="evidence" value="ECO:0007669"/>
    <property type="project" value="TreeGrafter"/>
</dbReference>
<evidence type="ECO:0000256" key="4">
    <source>
        <dbReference type="ARBA" id="ARBA00036943"/>
    </source>
</evidence>
<gene>
    <name evidence="7" type="ORF">HYH03_002406</name>
</gene>
<dbReference type="PANTHER" id="PTHR11142:SF9">
    <property type="entry name" value="TRNA PSEUDOURIDINE SYNTHASE-RELATED"/>
    <property type="match status" value="1"/>
</dbReference>
<evidence type="ECO:0000313" key="7">
    <source>
        <dbReference type="EMBL" id="KAG2499459.1"/>
    </source>
</evidence>
<feature type="coiled-coil region" evidence="5">
    <location>
        <begin position="581"/>
        <end position="608"/>
    </location>
</feature>
<evidence type="ECO:0000256" key="5">
    <source>
        <dbReference type="SAM" id="Coils"/>
    </source>
</evidence>
<feature type="region of interest" description="Disordered" evidence="6">
    <location>
        <begin position="1"/>
        <end position="28"/>
    </location>
</feature>
<keyword evidence="5" id="KW-0175">Coiled coil</keyword>
<dbReference type="InterPro" id="IPR001406">
    <property type="entry name" value="PsdUridine_synth_TruA"/>
</dbReference>
<protein>
    <recommendedName>
        <fullName evidence="9">Pseudouridine synthase I TruA alpha/beta domain-containing protein</fullName>
    </recommendedName>
</protein>
<dbReference type="GO" id="GO:0003723">
    <property type="term" value="F:RNA binding"/>
    <property type="evidence" value="ECO:0007669"/>
    <property type="project" value="InterPro"/>
</dbReference>
<keyword evidence="8" id="KW-1185">Reference proteome</keyword>
<evidence type="ECO:0000256" key="6">
    <source>
        <dbReference type="SAM" id="MobiDB-lite"/>
    </source>
</evidence>
<comment type="similarity">
    <text evidence="1">Belongs to the tRNA pseudouridine synthase TruA family.</text>
</comment>
<dbReference type="FunFam" id="3.30.70.580:FF:000002">
    <property type="entry name" value="tRNA pseudouridine synthase"/>
    <property type="match status" value="1"/>
</dbReference>
<dbReference type="PANTHER" id="PTHR11142">
    <property type="entry name" value="PSEUDOURIDYLATE SYNTHASE"/>
    <property type="match status" value="1"/>
</dbReference>